<dbReference type="EMBL" id="LVYK01000059">
    <property type="protein sequence ID" value="RAS71745.1"/>
    <property type="molecule type" value="Genomic_DNA"/>
</dbReference>
<accession>A0AAX1Q2N7</accession>
<dbReference type="AlphaFoldDB" id="A0AAX1Q2N7"/>
<proteinExistence type="predicted"/>
<sequence>MKRVLLVFLVIGIIVGLGWRYFTFKKHQIAKEVENQLESRMDRQFTVTDVQSSKDESGSYYYVTVKMEGVKKPFTFQQEKEAIGNLYKYEVIEALWDRQYAQQIKEIIQSHPFNVRDIEGTVDIDRKNPINIKNVPRIQEVRTKYGKEVMVDTIIINLSDNYPLDAKQQVRENEKVFNLLEDLRDYNMNSNLFLEVIYKDNQQTYRVAINDKNPDIYYKAEDMKKALVKTQEQVKKTYKEN</sequence>
<protein>
    <submittedName>
        <fullName evidence="1">Uncharacterized protein</fullName>
    </submittedName>
</protein>
<evidence type="ECO:0000313" key="2">
    <source>
        <dbReference type="Proteomes" id="UP000250174"/>
    </source>
</evidence>
<dbReference type="Proteomes" id="UP000250174">
    <property type="component" value="Unassembled WGS sequence"/>
</dbReference>
<evidence type="ECO:0000313" key="1">
    <source>
        <dbReference type="EMBL" id="RAS71745.1"/>
    </source>
</evidence>
<name>A0AAX1Q2N7_9BACI</name>
<reference evidence="1 2" key="1">
    <citation type="submission" date="2016-03" db="EMBL/GenBank/DDBJ databases">
        <title>Comparison of Bacillus endophyticus and B. anthracis characteristics using whole genome sequence analysis and microbiological techniques.</title>
        <authorList>
            <person name="Lekota K.E."/>
            <person name="Mafofo J."/>
            <person name="Rees J."/>
            <person name="Muchadeyi F.C."/>
            <person name="Madoroba E."/>
            <person name="Van Heerden H."/>
        </authorList>
    </citation>
    <scope>NUCLEOTIDE SEQUENCE [LARGE SCALE GENOMIC DNA]</scope>
    <source>
        <strain evidence="1 2">3631_10C</strain>
    </source>
</reference>
<organism evidence="1 2">
    <name type="scientific">Priestia endophytica</name>
    <dbReference type="NCBI Taxonomy" id="135735"/>
    <lineage>
        <taxon>Bacteria</taxon>
        <taxon>Bacillati</taxon>
        <taxon>Bacillota</taxon>
        <taxon>Bacilli</taxon>
        <taxon>Bacillales</taxon>
        <taxon>Bacillaceae</taxon>
        <taxon>Priestia</taxon>
    </lineage>
</organism>
<dbReference type="RefSeq" id="WP_111924293.1">
    <property type="nucleotide sequence ID" value="NZ_JAMAYK010000001.1"/>
</dbReference>
<gene>
    <name evidence="1" type="ORF">A3864_21925</name>
</gene>
<comment type="caution">
    <text evidence="1">The sequence shown here is derived from an EMBL/GenBank/DDBJ whole genome shotgun (WGS) entry which is preliminary data.</text>
</comment>